<dbReference type="VEuPathDB" id="FungiDB:MPH_06127"/>
<evidence type="ECO:0000313" key="1">
    <source>
        <dbReference type="EMBL" id="EKG16673.1"/>
    </source>
</evidence>
<dbReference type="InParanoid" id="K2RPJ7"/>
<sequence length="131" mass="14780">MEWTIHAVQRHWTWIHALSDSHVRLTPVVRCVAMCCSGRKRSNAGIGLARDMYAALAKQRVLRRIIFWPDTTRSACSQHCNRRSIVSCASGSASSATERGCQSFVDLLNWNITSCYANDYCCFRHPLSPSC</sequence>
<protein>
    <submittedName>
        <fullName evidence="1">Uncharacterized protein</fullName>
    </submittedName>
</protein>
<comment type="caution">
    <text evidence="1">The sequence shown here is derived from an EMBL/GenBank/DDBJ whole genome shotgun (WGS) entry which is preliminary data.</text>
</comment>
<accession>K2RPJ7</accession>
<name>K2RPJ7_MACPH</name>
<dbReference type="HOGENOM" id="CLU_1928018_0_0_1"/>
<evidence type="ECO:0000313" key="2">
    <source>
        <dbReference type="Proteomes" id="UP000007129"/>
    </source>
</evidence>
<dbReference type="Proteomes" id="UP000007129">
    <property type="component" value="Unassembled WGS sequence"/>
</dbReference>
<reference evidence="1 2" key="1">
    <citation type="journal article" date="2012" name="BMC Genomics">
        <title>Tools to kill: Genome of one of the most destructive plant pathogenic fungi Macrophomina phaseolina.</title>
        <authorList>
            <person name="Islam M.S."/>
            <person name="Haque M.S."/>
            <person name="Islam M.M."/>
            <person name="Emdad E.M."/>
            <person name="Halim A."/>
            <person name="Hossen Q.M.M."/>
            <person name="Hossain M.Z."/>
            <person name="Ahmed B."/>
            <person name="Rahim S."/>
            <person name="Rahman M.S."/>
            <person name="Alam M.M."/>
            <person name="Hou S."/>
            <person name="Wan X."/>
            <person name="Saito J.A."/>
            <person name="Alam M."/>
        </authorList>
    </citation>
    <scope>NUCLEOTIDE SEQUENCE [LARGE SCALE GENOMIC DNA]</scope>
    <source>
        <strain evidence="1 2">MS6</strain>
    </source>
</reference>
<organism evidence="1 2">
    <name type="scientific">Macrophomina phaseolina (strain MS6)</name>
    <name type="common">Charcoal rot fungus</name>
    <dbReference type="NCBI Taxonomy" id="1126212"/>
    <lineage>
        <taxon>Eukaryota</taxon>
        <taxon>Fungi</taxon>
        <taxon>Dikarya</taxon>
        <taxon>Ascomycota</taxon>
        <taxon>Pezizomycotina</taxon>
        <taxon>Dothideomycetes</taxon>
        <taxon>Dothideomycetes incertae sedis</taxon>
        <taxon>Botryosphaeriales</taxon>
        <taxon>Botryosphaeriaceae</taxon>
        <taxon>Macrophomina</taxon>
    </lineage>
</organism>
<dbReference type="EMBL" id="AHHD01000265">
    <property type="protein sequence ID" value="EKG16673.1"/>
    <property type="molecule type" value="Genomic_DNA"/>
</dbReference>
<proteinExistence type="predicted"/>
<dbReference type="AlphaFoldDB" id="K2RPJ7"/>
<gene>
    <name evidence="1" type="ORF">MPH_06127</name>
</gene>